<evidence type="ECO:0000313" key="2">
    <source>
        <dbReference type="Proteomes" id="UP000051530"/>
    </source>
</evidence>
<evidence type="ECO:0000313" key="1">
    <source>
        <dbReference type="EMBL" id="KRH95262.1"/>
    </source>
</evidence>
<dbReference type="VEuPathDB" id="MicrosporidiaDB:M153_1100061964"/>
<dbReference type="EMBL" id="LGUB01000002">
    <property type="protein sequence ID" value="KRH95262.1"/>
    <property type="molecule type" value="Genomic_DNA"/>
</dbReference>
<comment type="caution">
    <text evidence="1">The sequence shown here is derived from an EMBL/GenBank/DDBJ whole genome shotgun (WGS) entry which is preliminary data.</text>
</comment>
<proteinExistence type="predicted"/>
<accession>A0A0R0M6S4</accession>
<gene>
    <name evidence="1" type="ORF">M153_1100061964</name>
</gene>
<dbReference type="AlphaFoldDB" id="A0A0R0M6S4"/>
<protein>
    <submittedName>
        <fullName evidence="1">Uncharacterized protein</fullName>
    </submittedName>
</protein>
<keyword evidence="2" id="KW-1185">Reference proteome</keyword>
<name>A0A0R0M6S4_9MICR</name>
<dbReference type="Proteomes" id="UP000051530">
    <property type="component" value="Unassembled WGS sequence"/>
</dbReference>
<reference evidence="1 2" key="1">
    <citation type="submission" date="2015-07" db="EMBL/GenBank/DDBJ databases">
        <title>The genome of Pseudoloma neurophilia, a relevant intracellular parasite of the zebrafish.</title>
        <authorList>
            <person name="Ndikumana S."/>
            <person name="Pelin A."/>
            <person name="Sanders J."/>
            <person name="Corradi N."/>
        </authorList>
    </citation>
    <scope>NUCLEOTIDE SEQUENCE [LARGE SCALE GENOMIC DNA]</scope>
    <source>
        <strain evidence="1 2">MK1</strain>
    </source>
</reference>
<sequence>MKDKYSIIGSEGLNSYHYNGCFSSSVHCLFRDGQENLTYGKEKGA</sequence>
<organism evidence="1 2">
    <name type="scientific">Pseudoloma neurophilia</name>
    <dbReference type="NCBI Taxonomy" id="146866"/>
    <lineage>
        <taxon>Eukaryota</taxon>
        <taxon>Fungi</taxon>
        <taxon>Fungi incertae sedis</taxon>
        <taxon>Microsporidia</taxon>
        <taxon>Pseudoloma</taxon>
    </lineage>
</organism>